<evidence type="ECO:0000259" key="14">
    <source>
        <dbReference type="Pfam" id="PF02727"/>
    </source>
</evidence>
<dbReference type="SUPFAM" id="SSF49998">
    <property type="entry name" value="Amine oxidase catalytic domain"/>
    <property type="match status" value="1"/>
</dbReference>
<feature type="compositionally biased region" description="Low complexity" evidence="10">
    <location>
        <begin position="33"/>
        <end position="49"/>
    </location>
</feature>
<feature type="domain" description="AB hydrolase-1" evidence="12">
    <location>
        <begin position="835"/>
        <end position="925"/>
    </location>
</feature>
<comment type="similarity">
    <text evidence="2 9">Belongs to the copper/topaquinone oxidase family.</text>
</comment>
<dbReference type="GO" id="GO:0005886">
    <property type="term" value="C:plasma membrane"/>
    <property type="evidence" value="ECO:0007669"/>
    <property type="project" value="TreeGrafter"/>
</dbReference>
<dbReference type="PANTHER" id="PTHR10638">
    <property type="entry name" value="COPPER AMINE OXIDASE"/>
    <property type="match status" value="1"/>
</dbReference>
<comment type="cofactor">
    <cofactor evidence="9">
        <name>Cu cation</name>
        <dbReference type="ChEBI" id="CHEBI:23378"/>
    </cofactor>
    <text evidence="9">Contains 1 topaquinone per subunit.</text>
</comment>
<evidence type="ECO:0000256" key="6">
    <source>
        <dbReference type="ARBA" id="ARBA00023008"/>
    </source>
</evidence>
<evidence type="ECO:0000256" key="9">
    <source>
        <dbReference type="RuleBase" id="RU000672"/>
    </source>
</evidence>
<dbReference type="SUPFAM" id="SSF53474">
    <property type="entry name" value="alpha/beta-Hydrolases"/>
    <property type="match status" value="1"/>
</dbReference>
<dbReference type="InterPro" id="IPR015798">
    <property type="entry name" value="Cu_amine_oxidase_C"/>
</dbReference>
<keyword evidence="11" id="KW-0732">Signal</keyword>
<evidence type="ECO:0000259" key="13">
    <source>
        <dbReference type="Pfam" id="PF01179"/>
    </source>
</evidence>
<dbReference type="AlphaFoldDB" id="A0AA97P782"/>
<feature type="domain" description="DUF1965" evidence="15">
    <location>
        <begin position="259"/>
        <end position="319"/>
    </location>
</feature>
<evidence type="ECO:0000256" key="3">
    <source>
        <dbReference type="ARBA" id="ARBA00022723"/>
    </source>
</evidence>
<dbReference type="GO" id="GO:0008131">
    <property type="term" value="F:primary methylamine oxidase activity"/>
    <property type="evidence" value="ECO:0007669"/>
    <property type="project" value="InterPro"/>
</dbReference>
<feature type="active site" description="Schiff-base intermediate with substrate; via topaquinone" evidence="7">
    <location>
        <position position="490"/>
    </location>
</feature>
<keyword evidence="5 9" id="KW-0560">Oxidoreductase</keyword>
<dbReference type="EC" id="1.4.3.-" evidence="9"/>
<comment type="cofactor">
    <cofactor evidence="1">
        <name>Cu cation</name>
        <dbReference type="ChEBI" id="CHEBI:23378"/>
    </cofactor>
</comment>
<name>A0AA97P782_PYRO3</name>
<evidence type="ECO:0000256" key="11">
    <source>
        <dbReference type="SAM" id="SignalP"/>
    </source>
</evidence>
<dbReference type="InterPro" id="IPR000269">
    <property type="entry name" value="Cu_amine_oxidase"/>
</dbReference>
<dbReference type="Gene3D" id="3.40.50.1820">
    <property type="entry name" value="alpha/beta hydrolase"/>
    <property type="match status" value="1"/>
</dbReference>
<evidence type="ECO:0000256" key="8">
    <source>
        <dbReference type="PIRSR" id="PIRSR600269-51"/>
    </source>
</evidence>
<dbReference type="InterPro" id="IPR029058">
    <property type="entry name" value="AB_hydrolase_fold"/>
</dbReference>
<dbReference type="GO" id="GO:0048038">
    <property type="term" value="F:quinone binding"/>
    <property type="evidence" value="ECO:0007669"/>
    <property type="project" value="InterPro"/>
</dbReference>
<keyword evidence="3 9" id="KW-0479">Metal-binding</keyword>
<evidence type="ECO:0000259" key="15">
    <source>
        <dbReference type="Pfam" id="PF09248"/>
    </source>
</evidence>
<dbReference type="InterPro" id="IPR016182">
    <property type="entry name" value="Cu_amine_oxidase_N-reg"/>
</dbReference>
<feature type="active site" description="Proton acceptor" evidence="7">
    <location>
        <position position="408"/>
    </location>
</feature>
<dbReference type="PROSITE" id="PS01164">
    <property type="entry name" value="COPPER_AMINE_OXID_1"/>
    <property type="match status" value="1"/>
</dbReference>
<feature type="chain" id="PRO_5041664887" description="Amine oxidase" evidence="11">
    <location>
        <begin position="17"/>
        <end position="1120"/>
    </location>
</feature>
<dbReference type="EMBL" id="JH793607">
    <property type="protein sequence ID" value="ELQ43226.1"/>
    <property type="molecule type" value="Genomic_DNA"/>
</dbReference>
<evidence type="ECO:0000256" key="5">
    <source>
        <dbReference type="ARBA" id="ARBA00023002"/>
    </source>
</evidence>
<evidence type="ECO:0000256" key="7">
    <source>
        <dbReference type="PIRSR" id="PIRSR600269-50"/>
    </source>
</evidence>
<keyword evidence="4 7" id="KW-0801">TPQ</keyword>
<evidence type="ECO:0000259" key="12">
    <source>
        <dbReference type="Pfam" id="PF00561"/>
    </source>
</evidence>
<dbReference type="Gene3D" id="2.70.98.20">
    <property type="entry name" value="Copper amine oxidase, catalytic domain"/>
    <property type="match status" value="1"/>
</dbReference>
<evidence type="ECO:0000256" key="2">
    <source>
        <dbReference type="ARBA" id="ARBA00007983"/>
    </source>
</evidence>
<comment type="PTM">
    <text evidence="8 9">Topaquinone (TPQ) is generated by copper-dependent autoxidation of a specific tyrosyl residue.</text>
</comment>
<keyword evidence="6 9" id="KW-0186">Copper</keyword>
<evidence type="ECO:0000313" key="16">
    <source>
        <dbReference type="EMBL" id="ELQ43226.1"/>
    </source>
</evidence>
<dbReference type="Pfam" id="PF02727">
    <property type="entry name" value="Cu_amine_oxidN2"/>
    <property type="match status" value="1"/>
</dbReference>
<feature type="signal peptide" evidence="11">
    <location>
        <begin position="1"/>
        <end position="16"/>
    </location>
</feature>
<feature type="region of interest" description="Disordered" evidence="10">
    <location>
        <begin position="23"/>
        <end position="54"/>
    </location>
</feature>
<evidence type="ECO:0000256" key="1">
    <source>
        <dbReference type="ARBA" id="ARBA00001935"/>
    </source>
</evidence>
<dbReference type="InterPro" id="IPR000073">
    <property type="entry name" value="AB_hydrolase_1"/>
</dbReference>
<dbReference type="Proteomes" id="UP000011086">
    <property type="component" value="Unassembled WGS sequence"/>
</dbReference>
<sequence length="1120" mass="123658">MKPSVISLCLAAAANALLETRHPRDLSGGQGMNTVSRRTNNNSTGSGSTCPAPKTVRTKAAKANPFTALSQDEVDSVMRWVSNPALGLNLTSPTAENLAQTDNYVWHVEVLKPNKTDVLAYLDGGASSVPRHARVVINEGGRDVPRVAEYYVGPLPVDNTTTKIQPLDFMYNGANGASILFNGRFYDTPRRKAVDPFVAKFMAEIADITNDLVGFAYYGGSDNRTTAETFYGNPSSTDGTTGVLWLPFRRKGLASYDKPSNLYVSIDISGTDPSLYKMRMIVYDLVIYKSVDEFREAWTAGKIKKTPAPPADESFLRKDRIGEKRKLEERMAPTIVEPEGKRYAVDTENRYVEYLGWSFYTRFDRDVGVQFYDIRFKGERIMYELSLQDAIAQYAGNNPFQAGTAYMDRYYGIGAQVGRLIPGYDCPYHATYWDSDFTSGTAATRTNNSVCIFETDIGTPITRHTDPGLYMQATKGSKLVVRQIATVGNYDYLFDYSFWVDGTIGVDAHASGYVQANYYRPEDKGKWGPRIHDTITGTLHTHVMNFKADFDLGGTANTLVRTDIVVENITQPWYPERGEFEMMRYNISDVASEKQALLPLPANGQSMYTIVNKDKKNKWGEDRGYRIVPGLSNIHLASQRSPFFLKSAQFAKQFLAVSRQKDTEPGSSAALNQNVPEAPLVEFWRFFDDDESLAQQDLVAWVNLGMHHYTRSEDMPNTLMSEAHSSLTFAPQNWGDAELTTDLANAIIYNAKTGVDRVVPETNGVSVPDCFPLSAQDELLGVFENTDIQPRYSIIRRRNGRRSKELLPCPQAEHNPTASGSDVVAYTSDAGPGRPILTLIHGYPQSSLIWRHIVPELIGKVSLFIPELPGYGISTPPNSHTKLDVGRALLESLRAAFAIDKSSSRGLIVGGHDRGARVAHRLAASQDALFPADGGLSLLGAVLLDIVPTKVQWEAFADPAVSRGYFHWPLLANVALAVPVLQAYGGARWCRGSHALIAGSNEAGRARIAADGAIDVHAGFFESEEVLRATCEDYAAGSNEDVVEQVRDQKAGRKITVPTLVMFSAEKLGARLDVAEIWRDWIAEGVDYTPVAVGDGYGHYLPEEASDVVAQKINEFLDKF</sequence>
<dbReference type="Gene3D" id="3.10.450.40">
    <property type="match status" value="2"/>
</dbReference>
<organism evidence="16">
    <name type="scientific">Pyricularia oryzae (strain Y34)</name>
    <name type="common">Rice blast fungus</name>
    <name type="synonym">Magnaporthe oryzae</name>
    <dbReference type="NCBI Taxonomy" id="1143189"/>
    <lineage>
        <taxon>Eukaryota</taxon>
        <taxon>Fungi</taxon>
        <taxon>Dikarya</taxon>
        <taxon>Ascomycota</taxon>
        <taxon>Pezizomycotina</taxon>
        <taxon>Sordariomycetes</taxon>
        <taxon>Sordariomycetidae</taxon>
        <taxon>Magnaporthales</taxon>
        <taxon>Pyriculariaceae</taxon>
        <taxon>Pyricularia</taxon>
    </lineage>
</organism>
<evidence type="ECO:0000256" key="4">
    <source>
        <dbReference type="ARBA" id="ARBA00022772"/>
    </source>
</evidence>
<feature type="domain" description="Copper amine oxidase N2-terminal" evidence="14">
    <location>
        <begin position="98"/>
        <end position="157"/>
    </location>
</feature>
<dbReference type="Pfam" id="PF09248">
    <property type="entry name" value="DUF1965"/>
    <property type="match status" value="1"/>
</dbReference>
<feature type="domain" description="Copper amine oxidase catalytic" evidence="13">
    <location>
        <begin position="333"/>
        <end position="738"/>
    </location>
</feature>
<dbReference type="PANTHER" id="PTHR10638:SF20">
    <property type="entry name" value="AMINE OXIDASE"/>
    <property type="match status" value="1"/>
</dbReference>
<dbReference type="Pfam" id="PF00561">
    <property type="entry name" value="Abhydrolase_1"/>
    <property type="match status" value="1"/>
</dbReference>
<feature type="modified residue" description="2',4',5'-topaquinone" evidence="8">
    <location>
        <position position="490"/>
    </location>
</feature>
<proteinExistence type="inferred from homology"/>
<dbReference type="InterPro" id="IPR049948">
    <property type="entry name" value="Cu_Am_ox_TPQ-bd"/>
</dbReference>
<dbReference type="GO" id="GO:0005507">
    <property type="term" value="F:copper ion binding"/>
    <property type="evidence" value="ECO:0007669"/>
    <property type="project" value="InterPro"/>
</dbReference>
<dbReference type="InterPro" id="IPR036460">
    <property type="entry name" value="Cu_amine_oxidase_C_sf"/>
</dbReference>
<dbReference type="GO" id="GO:0009308">
    <property type="term" value="P:amine metabolic process"/>
    <property type="evidence" value="ECO:0007669"/>
    <property type="project" value="UniProtKB-UniRule"/>
</dbReference>
<reference evidence="16" key="1">
    <citation type="journal article" date="2012" name="PLoS Genet.">
        <title>Comparative analysis of the genomes of two field isolates of the rice blast fungus Magnaporthe oryzae.</title>
        <authorList>
            <person name="Xue M."/>
            <person name="Yang J."/>
            <person name="Li Z."/>
            <person name="Hu S."/>
            <person name="Yao N."/>
            <person name="Dean R.A."/>
            <person name="Zhao W."/>
            <person name="Shen M."/>
            <person name="Zhang H."/>
            <person name="Li C."/>
            <person name="Liu L."/>
            <person name="Cao L."/>
            <person name="Xu X."/>
            <person name="Xing Y."/>
            <person name="Hsiang T."/>
            <person name="Zhang Z."/>
            <person name="Xu J.R."/>
            <person name="Peng Y.L."/>
        </authorList>
    </citation>
    <scope>NUCLEOTIDE SEQUENCE</scope>
    <source>
        <strain evidence="16">Y34</strain>
    </source>
</reference>
<gene>
    <name evidence="16" type="ORF">OOU_Y34scaffold00163g24</name>
</gene>
<dbReference type="PRINTS" id="PR00766">
    <property type="entry name" value="CUDAOXIDASE"/>
</dbReference>
<evidence type="ECO:0000256" key="10">
    <source>
        <dbReference type="SAM" id="MobiDB-lite"/>
    </source>
</evidence>
<dbReference type="InterPro" id="IPR015800">
    <property type="entry name" value="Cu_amine_oxidase_N2"/>
</dbReference>
<dbReference type="Pfam" id="PF01179">
    <property type="entry name" value="Cu_amine_oxid"/>
    <property type="match status" value="1"/>
</dbReference>
<dbReference type="SUPFAM" id="SSF54416">
    <property type="entry name" value="Amine oxidase N-terminal region"/>
    <property type="match status" value="2"/>
</dbReference>
<dbReference type="InterPro" id="IPR015328">
    <property type="entry name" value="DUF1965"/>
</dbReference>
<accession>A0AA97P782</accession>
<protein>
    <recommendedName>
        <fullName evidence="9">Amine oxidase</fullName>
        <ecNumber evidence="9">1.4.3.-</ecNumber>
    </recommendedName>
</protein>